<keyword evidence="2" id="KW-1003">Cell membrane</keyword>
<evidence type="ECO:0000256" key="1">
    <source>
        <dbReference type="ARBA" id="ARBA00004651"/>
    </source>
</evidence>
<feature type="transmembrane region" description="Helical" evidence="6">
    <location>
        <begin position="261"/>
        <end position="285"/>
    </location>
</feature>
<evidence type="ECO:0000256" key="2">
    <source>
        <dbReference type="ARBA" id="ARBA00022475"/>
    </source>
</evidence>
<dbReference type="Pfam" id="PF12704">
    <property type="entry name" value="MacB_PCD"/>
    <property type="match status" value="1"/>
</dbReference>
<evidence type="ECO:0000313" key="9">
    <source>
        <dbReference type="EMBL" id="MDJ1183035.1"/>
    </source>
</evidence>
<evidence type="ECO:0000256" key="4">
    <source>
        <dbReference type="ARBA" id="ARBA00022989"/>
    </source>
</evidence>
<sequence length="383" mass="42065">MSLSLTNLLLLTWTSLWRNPLRSGLTLVGVYMGVLAVDATLKVGTISTAVMETELSKREAPRVEVWNRGMTIDHLDLFRQRLTGVEAIAARRSVRNSLTLFRDRQASPWAMAVSPDFFSTTGRRQVKGRLFNSEDFEAFRSVVIVDENLAKRLFEDEDPINQRIYLGGRPYVVVGVVNSLPTDGESEGVALLPISINYALTGSRRIGLMFIRPENLNQLTKLQEEVEQLLEQQFPGQRSWVFNNIEDILEQQSTLALASRGLAAVGFIALLVGGVGIANITIASVMERTPEIGLRLAIGATERDILYQFILEATLLSFLGGVMAISTVHGLTLVVAHQFDLPYRFNPKVAGASLGSALLVGMVAGSIPAWQASKLDPVKALRS</sequence>
<name>A0ABT7BVB3_9CYAN</name>
<keyword evidence="5 6" id="KW-0472">Membrane</keyword>
<reference evidence="9 10" key="1">
    <citation type="submission" date="2023-01" db="EMBL/GenBank/DDBJ databases">
        <title>Novel diversity within Roseofilum (Cyanobacteria; Desertifilaceae) from marine benthic mats with descriptions of four novel species.</title>
        <authorList>
            <person name="Wang Y."/>
            <person name="Berthold D.E."/>
            <person name="Hu J."/>
            <person name="Lefler F.W."/>
            <person name="Laughinghouse H.D. IV."/>
        </authorList>
    </citation>
    <scope>NUCLEOTIDE SEQUENCE [LARGE SCALE GENOMIC DNA]</scope>
    <source>
        <strain evidence="9 10">BLCC-M143</strain>
    </source>
</reference>
<evidence type="ECO:0000313" key="10">
    <source>
        <dbReference type="Proteomes" id="UP001232992"/>
    </source>
</evidence>
<gene>
    <name evidence="9" type="ORF">PMH09_07490</name>
</gene>
<keyword evidence="3 6" id="KW-0812">Transmembrane</keyword>
<feature type="domain" description="ABC3 transporter permease C-terminal" evidence="7">
    <location>
        <begin position="264"/>
        <end position="377"/>
    </location>
</feature>
<keyword evidence="4 6" id="KW-1133">Transmembrane helix</keyword>
<protein>
    <submittedName>
        <fullName evidence="9">ABC transporter permease</fullName>
    </submittedName>
</protein>
<evidence type="ECO:0000259" key="7">
    <source>
        <dbReference type="Pfam" id="PF02687"/>
    </source>
</evidence>
<evidence type="ECO:0000256" key="5">
    <source>
        <dbReference type="ARBA" id="ARBA00023136"/>
    </source>
</evidence>
<keyword evidence="10" id="KW-1185">Reference proteome</keyword>
<dbReference type="Pfam" id="PF02687">
    <property type="entry name" value="FtsX"/>
    <property type="match status" value="1"/>
</dbReference>
<evidence type="ECO:0000256" key="6">
    <source>
        <dbReference type="SAM" id="Phobius"/>
    </source>
</evidence>
<dbReference type="InterPro" id="IPR003838">
    <property type="entry name" value="ABC3_permease_C"/>
</dbReference>
<dbReference type="Proteomes" id="UP001232992">
    <property type="component" value="Unassembled WGS sequence"/>
</dbReference>
<feature type="transmembrane region" description="Helical" evidence="6">
    <location>
        <begin position="305"/>
        <end position="329"/>
    </location>
</feature>
<evidence type="ECO:0000256" key="3">
    <source>
        <dbReference type="ARBA" id="ARBA00022692"/>
    </source>
</evidence>
<feature type="transmembrane region" description="Helical" evidence="6">
    <location>
        <begin position="349"/>
        <end position="370"/>
    </location>
</feature>
<organism evidence="9 10">
    <name type="scientific">Roseofilum casamattae BLCC-M143</name>
    <dbReference type="NCBI Taxonomy" id="3022442"/>
    <lineage>
        <taxon>Bacteria</taxon>
        <taxon>Bacillati</taxon>
        <taxon>Cyanobacteriota</taxon>
        <taxon>Cyanophyceae</taxon>
        <taxon>Desertifilales</taxon>
        <taxon>Desertifilaceae</taxon>
        <taxon>Roseofilum</taxon>
        <taxon>Roseofilum casamattae</taxon>
    </lineage>
</organism>
<comment type="subcellular location">
    <subcellularLocation>
        <location evidence="1">Cell membrane</location>
        <topology evidence="1">Multi-pass membrane protein</topology>
    </subcellularLocation>
</comment>
<comment type="caution">
    <text evidence="9">The sequence shown here is derived from an EMBL/GenBank/DDBJ whole genome shotgun (WGS) entry which is preliminary data.</text>
</comment>
<dbReference type="EMBL" id="JAQOSQ010000005">
    <property type="protein sequence ID" value="MDJ1183035.1"/>
    <property type="molecule type" value="Genomic_DNA"/>
</dbReference>
<dbReference type="RefSeq" id="WP_283757689.1">
    <property type="nucleotide sequence ID" value="NZ_JAQOSQ010000005.1"/>
</dbReference>
<dbReference type="InterPro" id="IPR050250">
    <property type="entry name" value="Macrolide_Exporter_MacB"/>
</dbReference>
<dbReference type="PANTHER" id="PTHR30572:SF15">
    <property type="entry name" value="ABC TRANSPORTER PERMEASE"/>
    <property type="match status" value="1"/>
</dbReference>
<feature type="domain" description="MacB-like periplasmic core" evidence="8">
    <location>
        <begin position="23"/>
        <end position="229"/>
    </location>
</feature>
<evidence type="ECO:0000259" key="8">
    <source>
        <dbReference type="Pfam" id="PF12704"/>
    </source>
</evidence>
<dbReference type="InterPro" id="IPR025857">
    <property type="entry name" value="MacB_PCD"/>
</dbReference>
<dbReference type="PANTHER" id="PTHR30572">
    <property type="entry name" value="MEMBRANE COMPONENT OF TRANSPORTER-RELATED"/>
    <property type="match status" value="1"/>
</dbReference>
<accession>A0ABT7BVB3</accession>
<proteinExistence type="predicted"/>